<protein>
    <submittedName>
        <fullName evidence="2">Uncharacterized protein</fullName>
    </submittedName>
</protein>
<keyword evidence="3" id="KW-1185">Reference proteome</keyword>
<dbReference type="RefSeq" id="WP_161480963.1">
    <property type="nucleotide sequence ID" value="NZ_WXEW01000005.1"/>
</dbReference>
<evidence type="ECO:0000313" key="3">
    <source>
        <dbReference type="Proteomes" id="UP000479526"/>
    </source>
</evidence>
<reference evidence="2 3" key="1">
    <citation type="submission" date="2020-01" db="EMBL/GenBank/DDBJ databases">
        <title>Herbidospora sp. NEAU-GS84 nov., a novel actinomycete isolated from soil.</title>
        <authorList>
            <person name="Han L."/>
        </authorList>
    </citation>
    <scope>NUCLEOTIDE SEQUENCE [LARGE SCALE GENOMIC DNA]</scope>
    <source>
        <strain evidence="2 3">NEAU-GS84</strain>
    </source>
</reference>
<accession>A0A7C9JFF2</accession>
<name>A0A7C9JFF2_9ACTN</name>
<dbReference type="EMBL" id="WXEW01000005">
    <property type="protein sequence ID" value="NAS23723.1"/>
    <property type="molecule type" value="Genomic_DNA"/>
</dbReference>
<proteinExistence type="predicted"/>
<sequence>MPPNLDAYVWVADPQPSLLGGFIARYAAEGGHSARHLAAFRRAYVLGEADGDDSALLDELRSGDGSFTLYLKGRGPQDPIIALTCEGAAVLGLSVHAEDDLPLVIAQAEQLLDRLREELSAEAGIAGVELPPPRNRAEWDEQDPTVLLRFPDPAGRTSRQPGRA</sequence>
<evidence type="ECO:0000313" key="2">
    <source>
        <dbReference type="EMBL" id="NAS23723.1"/>
    </source>
</evidence>
<dbReference type="Proteomes" id="UP000479526">
    <property type="component" value="Unassembled WGS sequence"/>
</dbReference>
<organism evidence="2 3">
    <name type="scientific">Herbidospora solisilvae</name>
    <dbReference type="NCBI Taxonomy" id="2696284"/>
    <lineage>
        <taxon>Bacteria</taxon>
        <taxon>Bacillati</taxon>
        <taxon>Actinomycetota</taxon>
        <taxon>Actinomycetes</taxon>
        <taxon>Streptosporangiales</taxon>
        <taxon>Streptosporangiaceae</taxon>
        <taxon>Herbidospora</taxon>
    </lineage>
</organism>
<gene>
    <name evidence="2" type="ORF">GT755_18740</name>
</gene>
<feature type="region of interest" description="Disordered" evidence="1">
    <location>
        <begin position="126"/>
        <end position="164"/>
    </location>
</feature>
<comment type="caution">
    <text evidence="2">The sequence shown here is derived from an EMBL/GenBank/DDBJ whole genome shotgun (WGS) entry which is preliminary data.</text>
</comment>
<evidence type="ECO:0000256" key="1">
    <source>
        <dbReference type="SAM" id="MobiDB-lite"/>
    </source>
</evidence>
<dbReference type="AlphaFoldDB" id="A0A7C9JFF2"/>